<sequence>MTFENSDEGGESTQELQNLIKELGYRNAMDVEDVLTHPEENVVAQLLTDEELIESVTKLCDLRPNDGVCSIQWTCEGSYISVGTSLGKVQIWDGTQCKKVQTMGGHQTRTGVLAWSSWILSSKSRDRNILQHDLRVPSEYISKLVGHKSEDPSIFSVVEYNEAYLCISGLTEVCLPGEEFTNGAGIVRLPDVICPTEEGDDEVEAPTNPALSVPVRESDSIEKRSLYYDERNQLEEGEKLFSLNKVSGKKCHMLPAKAVLYDTSDVNRFNWKSLVESRFLEAVELLSHQVLRIKCKIEGHNLSADTDYACYLVFKLSKQCHGLHCPVKVQDALLWKNKQFKFLYLRSPRVVNLHGNQRVPKLREDGLMEIIVWELNTSNKLHDDHLHMSLKLRCYEGTMSGLVVYGIEFRPI</sequence>
<proteinExistence type="predicted"/>
<accession>A0AAP0C7H7</accession>
<dbReference type="Pfam" id="PF14299">
    <property type="entry name" value="PP2"/>
    <property type="match status" value="1"/>
</dbReference>
<organism evidence="1 2">
    <name type="scientific">Deinandra increscens subsp. villosa</name>
    <dbReference type="NCBI Taxonomy" id="3103831"/>
    <lineage>
        <taxon>Eukaryota</taxon>
        <taxon>Viridiplantae</taxon>
        <taxon>Streptophyta</taxon>
        <taxon>Embryophyta</taxon>
        <taxon>Tracheophyta</taxon>
        <taxon>Spermatophyta</taxon>
        <taxon>Magnoliopsida</taxon>
        <taxon>eudicotyledons</taxon>
        <taxon>Gunneridae</taxon>
        <taxon>Pentapetalae</taxon>
        <taxon>asterids</taxon>
        <taxon>campanulids</taxon>
        <taxon>Asterales</taxon>
        <taxon>Asteraceae</taxon>
        <taxon>Asteroideae</taxon>
        <taxon>Heliantheae alliance</taxon>
        <taxon>Madieae</taxon>
        <taxon>Madiinae</taxon>
        <taxon>Deinandra</taxon>
    </lineage>
</organism>
<dbReference type="PANTHER" id="PTHR32278:SF111">
    <property type="entry name" value="F-BOX PROTEIN PP2-B12-RELATED"/>
    <property type="match status" value="1"/>
</dbReference>
<dbReference type="PANTHER" id="PTHR32278">
    <property type="entry name" value="F-BOX DOMAIN-CONTAINING PROTEIN"/>
    <property type="match status" value="1"/>
</dbReference>
<dbReference type="InterPro" id="IPR015943">
    <property type="entry name" value="WD40/YVTN_repeat-like_dom_sf"/>
</dbReference>
<evidence type="ECO:0000313" key="1">
    <source>
        <dbReference type="EMBL" id="KAK9050811.1"/>
    </source>
</evidence>
<name>A0AAP0C7H7_9ASTR</name>
<gene>
    <name evidence="1" type="ORF">SSX86_030219</name>
</gene>
<dbReference type="SUPFAM" id="SSF50978">
    <property type="entry name" value="WD40 repeat-like"/>
    <property type="match status" value="1"/>
</dbReference>
<dbReference type="Proteomes" id="UP001408789">
    <property type="component" value="Unassembled WGS sequence"/>
</dbReference>
<evidence type="ECO:0000313" key="2">
    <source>
        <dbReference type="Proteomes" id="UP001408789"/>
    </source>
</evidence>
<dbReference type="Gene3D" id="2.130.10.10">
    <property type="entry name" value="YVTN repeat-like/Quinoprotein amine dehydrogenase"/>
    <property type="match status" value="1"/>
</dbReference>
<dbReference type="AlphaFoldDB" id="A0AAP0C7H7"/>
<comment type="caution">
    <text evidence="1">The sequence shown here is derived from an EMBL/GenBank/DDBJ whole genome shotgun (WGS) entry which is preliminary data.</text>
</comment>
<dbReference type="EMBL" id="JBCNJP010000130">
    <property type="protein sequence ID" value="KAK9050811.1"/>
    <property type="molecule type" value="Genomic_DNA"/>
</dbReference>
<dbReference type="InterPro" id="IPR025886">
    <property type="entry name" value="PP2-like"/>
</dbReference>
<reference evidence="1 2" key="1">
    <citation type="submission" date="2024-04" db="EMBL/GenBank/DDBJ databases">
        <title>The reference genome of an endangered Asteraceae, Deinandra increscens subsp. villosa, native to the Central Coast of California.</title>
        <authorList>
            <person name="Guilliams M."/>
            <person name="Hasenstab-Lehman K."/>
            <person name="Meyer R."/>
            <person name="Mcevoy S."/>
        </authorList>
    </citation>
    <scope>NUCLEOTIDE SEQUENCE [LARGE SCALE GENOMIC DNA]</scope>
    <source>
        <tissue evidence="1">Leaf</tissue>
    </source>
</reference>
<keyword evidence="2" id="KW-1185">Reference proteome</keyword>
<dbReference type="InterPro" id="IPR036322">
    <property type="entry name" value="WD40_repeat_dom_sf"/>
</dbReference>
<protein>
    <submittedName>
        <fullName evidence="1">Uncharacterized protein</fullName>
    </submittedName>
</protein>